<evidence type="ECO:0000313" key="2">
    <source>
        <dbReference type="Proteomes" id="UP001056291"/>
    </source>
</evidence>
<protein>
    <recommendedName>
        <fullName evidence="3">DUF1843 domain-containing protein</fullName>
    </recommendedName>
</protein>
<reference evidence="1" key="1">
    <citation type="submission" date="2022-06" db="EMBL/GenBank/DDBJ databases">
        <title>Sneathiella actinostolidae sp. nov., isolated from a sea anemonein the Western Pacific Ocean.</title>
        <authorList>
            <person name="Wei M.J."/>
        </authorList>
    </citation>
    <scope>NUCLEOTIDE SEQUENCE</scope>
    <source>
        <strain evidence="1">PHK-P5</strain>
    </source>
</reference>
<accession>A0ABY4W5T5</accession>
<evidence type="ECO:0008006" key="3">
    <source>
        <dbReference type="Google" id="ProtNLM"/>
    </source>
</evidence>
<sequence length="68" mass="7515">MNESKTDVNGETILQDLGNTLHRYRAGLISDGQAAKETSILNAMLRAYDIADLQKKVEAMEHVIGARK</sequence>
<name>A0ABY4W5T5_9PROT</name>
<dbReference type="Proteomes" id="UP001056291">
    <property type="component" value="Chromosome"/>
</dbReference>
<organism evidence="1 2">
    <name type="scientific">Sneathiella marina</name>
    <dbReference type="NCBI Taxonomy" id="2950108"/>
    <lineage>
        <taxon>Bacteria</taxon>
        <taxon>Pseudomonadati</taxon>
        <taxon>Pseudomonadota</taxon>
        <taxon>Alphaproteobacteria</taxon>
        <taxon>Sneathiellales</taxon>
        <taxon>Sneathiellaceae</taxon>
        <taxon>Sneathiella</taxon>
    </lineage>
</organism>
<proteinExistence type="predicted"/>
<dbReference type="EMBL" id="CP098747">
    <property type="protein sequence ID" value="USG61478.1"/>
    <property type="molecule type" value="Genomic_DNA"/>
</dbReference>
<dbReference type="RefSeq" id="WP_251934530.1">
    <property type="nucleotide sequence ID" value="NZ_CP098747.1"/>
</dbReference>
<gene>
    <name evidence="1" type="ORF">NBZ79_00620</name>
</gene>
<evidence type="ECO:0000313" key="1">
    <source>
        <dbReference type="EMBL" id="USG61478.1"/>
    </source>
</evidence>
<keyword evidence="2" id="KW-1185">Reference proteome</keyword>